<feature type="compositionally biased region" description="Low complexity" evidence="1">
    <location>
        <begin position="129"/>
        <end position="142"/>
    </location>
</feature>
<evidence type="ECO:0000256" key="1">
    <source>
        <dbReference type="SAM" id="MobiDB-lite"/>
    </source>
</evidence>
<reference evidence="3" key="1">
    <citation type="submission" date="2021-03" db="EMBL/GenBank/DDBJ databases">
        <title>Draft genome sequence of rust myrtle Austropuccinia psidii MF-1, a brazilian biotype.</title>
        <authorList>
            <person name="Quecine M.C."/>
            <person name="Pachon D.M.R."/>
            <person name="Bonatelli M.L."/>
            <person name="Correr F.H."/>
            <person name="Franceschini L.M."/>
            <person name="Leite T.F."/>
            <person name="Margarido G.R.A."/>
            <person name="Almeida C.A."/>
            <person name="Ferrarezi J.A."/>
            <person name="Labate C.A."/>
        </authorList>
    </citation>
    <scope>NUCLEOTIDE SEQUENCE</scope>
    <source>
        <strain evidence="3">MF-1</strain>
    </source>
</reference>
<evidence type="ECO:0000313" key="4">
    <source>
        <dbReference type="Proteomes" id="UP000765509"/>
    </source>
</evidence>
<dbReference type="Proteomes" id="UP000765509">
    <property type="component" value="Unassembled WGS sequence"/>
</dbReference>
<feature type="region of interest" description="Disordered" evidence="1">
    <location>
        <begin position="118"/>
        <end position="156"/>
    </location>
</feature>
<feature type="domain" description="Retrotransposon gag" evidence="2">
    <location>
        <begin position="12"/>
        <end position="84"/>
    </location>
</feature>
<comment type="caution">
    <text evidence="3">The sequence shown here is derived from an EMBL/GenBank/DDBJ whole genome shotgun (WGS) entry which is preliminary data.</text>
</comment>
<dbReference type="OrthoDB" id="5552562at2759"/>
<feature type="compositionally biased region" description="Basic and acidic residues" evidence="1">
    <location>
        <begin position="118"/>
        <end position="128"/>
    </location>
</feature>
<protein>
    <recommendedName>
        <fullName evidence="2">Retrotransposon gag domain-containing protein</fullName>
    </recommendedName>
</protein>
<proteinExistence type="predicted"/>
<organism evidence="3 4">
    <name type="scientific">Austropuccinia psidii MF-1</name>
    <dbReference type="NCBI Taxonomy" id="1389203"/>
    <lineage>
        <taxon>Eukaryota</taxon>
        <taxon>Fungi</taxon>
        <taxon>Dikarya</taxon>
        <taxon>Basidiomycota</taxon>
        <taxon>Pucciniomycotina</taxon>
        <taxon>Pucciniomycetes</taxon>
        <taxon>Pucciniales</taxon>
        <taxon>Sphaerophragmiaceae</taxon>
        <taxon>Austropuccinia</taxon>
    </lineage>
</organism>
<accession>A0A9Q3QDU8</accession>
<keyword evidence="4" id="KW-1185">Reference proteome</keyword>
<sequence>IEPYLSNLTNQESSYLLNSWPFFESQLFTLFGDPNEVRKSEAELDGLRMKEGGHVALYIANFRSLVSRIGDWCERALIHHFRKVLASRILDQLASHPSNIDSLQGLMDNSLELDNRYNERQKEKKPEASKSNFSHNHNSSSSSHKKKNFHSQKWDKPHSSLLNKDFKLKRSKKKEESRRACVIIVVGSIVLSLVSKDLKKCLPNHQAVFPAREKPE</sequence>
<gene>
    <name evidence="3" type="ORF">O181_132357</name>
</gene>
<dbReference type="EMBL" id="AVOT02149466">
    <property type="protein sequence ID" value="MBW0592642.1"/>
    <property type="molecule type" value="Genomic_DNA"/>
</dbReference>
<dbReference type="AlphaFoldDB" id="A0A9Q3QDU8"/>
<name>A0A9Q3QDU8_9BASI</name>
<dbReference type="Pfam" id="PF03732">
    <property type="entry name" value="Retrotrans_gag"/>
    <property type="match status" value="1"/>
</dbReference>
<feature type="non-terminal residue" evidence="3">
    <location>
        <position position="1"/>
    </location>
</feature>
<evidence type="ECO:0000259" key="2">
    <source>
        <dbReference type="Pfam" id="PF03732"/>
    </source>
</evidence>
<dbReference type="InterPro" id="IPR005162">
    <property type="entry name" value="Retrotrans_gag_dom"/>
</dbReference>
<evidence type="ECO:0000313" key="3">
    <source>
        <dbReference type="EMBL" id="MBW0592642.1"/>
    </source>
</evidence>